<evidence type="ECO:0000259" key="8">
    <source>
        <dbReference type="SMART" id="SM00739"/>
    </source>
</evidence>
<keyword evidence="5" id="KW-0699">rRNA-binding</keyword>
<evidence type="ECO:0000256" key="6">
    <source>
        <dbReference type="RuleBase" id="RU003477"/>
    </source>
</evidence>
<dbReference type="KEGG" id="rml:FF011L_17010"/>
<dbReference type="InterPro" id="IPR005825">
    <property type="entry name" value="Ribosomal_uL24_CS"/>
</dbReference>
<dbReference type="InterPro" id="IPR003256">
    <property type="entry name" value="Ribosomal_uL24"/>
</dbReference>
<dbReference type="Pfam" id="PF17136">
    <property type="entry name" value="ribosomal_L24"/>
    <property type="match status" value="1"/>
</dbReference>
<dbReference type="Gene3D" id="2.30.30.30">
    <property type="match status" value="1"/>
</dbReference>
<keyword evidence="5" id="KW-0694">RNA-binding</keyword>
<keyword evidence="2 5" id="KW-0689">Ribosomal protein</keyword>
<dbReference type="GO" id="GO:0006412">
    <property type="term" value="P:translation"/>
    <property type="evidence" value="ECO:0007669"/>
    <property type="project" value="UniProtKB-UniRule"/>
</dbReference>
<dbReference type="PROSITE" id="PS01108">
    <property type="entry name" value="RIBOSOMAL_L24"/>
    <property type="match status" value="1"/>
</dbReference>
<name>A0A517MDN5_9BACT</name>
<evidence type="ECO:0000256" key="7">
    <source>
        <dbReference type="SAM" id="MobiDB-lite"/>
    </source>
</evidence>
<dbReference type="GO" id="GO:0019843">
    <property type="term" value="F:rRNA binding"/>
    <property type="evidence" value="ECO:0007669"/>
    <property type="project" value="UniProtKB-UniRule"/>
</dbReference>
<dbReference type="GO" id="GO:0005840">
    <property type="term" value="C:ribosome"/>
    <property type="evidence" value="ECO:0007669"/>
    <property type="project" value="UniProtKB-KW"/>
</dbReference>
<dbReference type="SMART" id="SM00739">
    <property type="entry name" value="KOW"/>
    <property type="match status" value="1"/>
</dbReference>
<evidence type="ECO:0000256" key="2">
    <source>
        <dbReference type="ARBA" id="ARBA00022980"/>
    </source>
</evidence>
<dbReference type="InterPro" id="IPR041988">
    <property type="entry name" value="Ribosomal_uL24_KOW"/>
</dbReference>
<dbReference type="SUPFAM" id="SSF50104">
    <property type="entry name" value="Translation proteins SH3-like domain"/>
    <property type="match status" value="1"/>
</dbReference>
<proteinExistence type="inferred from homology"/>
<dbReference type="InterPro" id="IPR057264">
    <property type="entry name" value="Ribosomal_uL24_C"/>
</dbReference>
<feature type="domain" description="KOW" evidence="8">
    <location>
        <begin position="2"/>
        <end position="29"/>
    </location>
</feature>
<dbReference type="OrthoDB" id="9807419at2"/>
<evidence type="ECO:0000256" key="1">
    <source>
        <dbReference type="ARBA" id="ARBA00010618"/>
    </source>
</evidence>
<dbReference type="AlphaFoldDB" id="A0A517MDN5"/>
<dbReference type="Pfam" id="PF00467">
    <property type="entry name" value="KOW"/>
    <property type="match status" value="1"/>
</dbReference>
<dbReference type="HAMAP" id="MF_01326_B">
    <property type="entry name" value="Ribosomal_uL24_B"/>
    <property type="match status" value="1"/>
</dbReference>
<keyword evidence="10" id="KW-1185">Reference proteome</keyword>
<comment type="function">
    <text evidence="5">One of the proteins that surrounds the polypeptide exit tunnel on the outside of the subunit.</text>
</comment>
<dbReference type="CDD" id="cd06089">
    <property type="entry name" value="KOW_RPL26"/>
    <property type="match status" value="1"/>
</dbReference>
<dbReference type="InterPro" id="IPR014722">
    <property type="entry name" value="Rib_uL2_dom2"/>
</dbReference>
<evidence type="ECO:0000256" key="3">
    <source>
        <dbReference type="ARBA" id="ARBA00023274"/>
    </source>
</evidence>
<gene>
    <name evidence="5 9" type="primary">rplX</name>
    <name evidence="9" type="ORF">FF011L_17010</name>
</gene>
<protein>
    <recommendedName>
        <fullName evidence="4 5">Large ribosomal subunit protein uL24</fullName>
    </recommendedName>
</protein>
<dbReference type="GO" id="GO:1990904">
    <property type="term" value="C:ribonucleoprotein complex"/>
    <property type="evidence" value="ECO:0007669"/>
    <property type="project" value="UniProtKB-KW"/>
</dbReference>
<evidence type="ECO:0000256" key="4">
    <source>
        <dbReference type="ARBA" id="ARBA00035206"/>
    </source>
</evidence>
<dbReference type="Proteomes" id="UP000320672">
    <property type="component" value="Chromosome"/>
</dbReference>
<comment type="similarity">
    <text evidence="1 5 6">Belongs to the universal ribosomal protein uL24 family.</text>
</comment>
<dbReference type="PANTHER" id="PTHR12903">
    <property type="entry name" value="MITOCHONDRIAL RIBOSOMAL PROTEIN L24"/>
    <property type="match status" value="1"/>
</dbReference>
<feature type="region of interest" description="Disordered" evidence="7">
    <location>
        <begin position="97"/>
        <end position="116"/>
    </location>
</feature>
<evidence type="ECO:0000313" key="10">
    <source>
        <dbReference type="Proteomes" id="UP000320672"/>
    </source>
</evidence>
<dbReference type="NCBIfam" id="TIGR01079">
    <property type="entry name" value="rplX_bact"/>
    <property type="match status" value="1"/>
</dbReference>
<dbReference type="InterPro" id="IPR008991">
    <property type="entry name" value="Translation_prot_SH3-like_sf"/>
</dbReference>
<evidence type="ECO:0000256" key="5">
    <source>
        <dbReference type="HAMAP-Rule" id="MF_01326"/>
    </source>
</evidence>
<dbReference type="GO" id="GO:0003735">
    <property type="term" value="F:structural constituent of ribosome"/>
    <property type="evidence" value="ECO:0007669"/>
    <property type="project" value="InterPro"/>
</dbReference>
<comment type="subunit">
    <text evidence="5">Part of the 50S ribosomal subunit.</text>
</comment>
<evidence type="ECO:0000313" key="9">
    <source>
        <dbReference type="EMBL" id="QDS92946.1"/>
    </source>
</evidence>
<reference evidence="9 10" key="1">
    <citation type="submission" date="2019-02" db="EMBL/GenBank/DDBJ databases">
        <title>Deep-cultivation of Planctomycetes and their phenomic and genomic characterization uncovers novel biology.</title>
        <authorList>
            <person name="Wiegand S."/>
            <person name="Jogler M."/>
            <person name="Boedeker C."/>
            <person name="Pinto D."/>
            <person name="Vollmers J."/>
            <person name="Rivas-Marin E."/>
            <person name="Kohn T."/>
            <person name="Peeters S.H."/>
            <person name="Heuer A."/>
            <person name="Rast P."/>
            <person name="Oberbeckmann S."/>
            <person name="Bunk B."/>
            <person name="Jeske O."/>
            <person name="Meyerdierks A."/>
            <person name="Storesund J.E."/>
            <person name="Kallscheuer N."/>
            <person name="Luecker S."/>
            <person name="Lage O.M."/>
            <person name="Pohl T."/>
            <person name="Merkel B.J."/>
            <person name="Hornburger P."/>
            <person name="Mueller R.-W."/>
            <person name="Bruemmer F."/>
            <person name="Labrenz M."/>
            <person name="Spormann A.M."/>
            <person name="Op den Camp H."/>
            <person name="Overmann J."/>
            <person name="Amann R."/>
            <person name="Jetten M.S.M."/>
            <person name="Mascher T."/>
            <person name="Medema M.H."/>
            <person name="Devos D.P."/>
            <person name="Kaster A.-K."/>
            <person name="Ovreas L."/>
            <person name="Rohde M."/>
            <person name="Galperin M.Y."/>
            <person name="Jogler C."/>
        </authorList>
    </citation>
    <scope>NUCLEOTIDE SEQUENCE [LARGE SCALE GENOMIC DNA]</scope>
    <source>
        <strain evidence="9 10">FF011L</strain>
    </source>
</reference>
<keyword evidence="3 5" id="KW-0687">Ribonucleoprotein</keyword>
<dbReference type="InterPro" id="IPR005824">
    <property type="entry name" value="KOW"/>
</dbReference>
<dbReference type="EMBL" id="CP036262">
    <property type="protein sequence ID" value="QDS92946.1"/>
    <property type="molecule type" value="Genomic_DNA"/>
</dbReference>
<comment type="function">
    <text evidence="5">One of two assembly initiator proteins, it binds directly to the 5'-end of the 23S rRNA, where it nucleates assembly of the 50S subunit.</text>
</comment>
<organism evidence="9 10">
    <name type="scientific">Roseimaritima multifibrata</name>
    <dbReference type="NCBI Taxonomy" id="1930274"/>
    <lineage>
        <taxon>Bacteria</taxon>
        <taxon>Pseudomonadati</taxon>
        <taxon>Planctomycetota</taxon>
        <taxon>Planctomycetia</taxon>
        <taxon>Pirellulales</taxon>
        <taxon>Pirellulaceae</taxon>
        <taxon>Roseimaritima</taxon>
    </lineage>
</organism>
<sequence>MLFRVDDQVVVIAGASRGLKGKILKVDRQKNKVIVEGVARVYKHVRRSQKNPQGGRLSKEMPISASNVMLVDPTNGEATRIGIRYLSNGSKERYAKKSNTGLGEISPPNPKYAQQA</sequence>
<dbReference type="RefSeq" id="WP_145351118.1">
    <property type="nucleotide sequence ID" value="NZ_CP036262.1"/>
</dbReference>
<accession>A0A517MDN5</accession>